<reference evidence="2" key="1">
    <citation type="submission" date="2016-08" db="EMBL/GenBank/DDBJ databases">
        <authorList>
            <person name="Loux V."/>
            <person name="Rue O."/>
        </authorList>
    </citation>
    <scope>NUCLEOTIDE SEQUENCE [LARGE SCALE GENOMIC DNA]</scope>
    <source>
        <strain evidence="2">INRA Bc05-F1</strain>
    </source>
</reference>
<name>A0A1C4EZX1_9BACI</name>
<dbReference type="EMBL" id="FMBE01000013">
    <property type="protein sequence ID" value="SCC48965.1"/>
    <property type="molecule type" value="Genomic_DNA"/>
</dbReference>
<evidence type="ECO:0000313" key="2">
    <source>
        <dbReference type="Proteomes" id="UP000196052"/>
    </source>
</evidence>
<proteinExistence type="predicted"/>
<organism evidence="1 2">
    <name type="scientific">Bacillus wiedmannii</name>
    <dbReference type="NCBI Taxonomy" id="1890302"/>
    <lineage>
        <taxon>Bacteria</taxon>
        <taxon>Bacillati</taxon>
        <taxon>Bacillota</taxon>
        <taxon>Bacilli</taxon>
        <taxon>Bacillales</taxon>
        <taxon>Bacillaceae</taxon>
        <taxon>Bacillus</taxon>
        <taxon>Bacillus cereus group</taxon>
    </lineage>
</organism>
<dbReference type="Proteomes" id="UP000196052">
    <property type="component" value="Unassembled WGS sequence"/>
</dbReference>
<sequence length="12" mass="1355">MTVVSGKVYENK</sequence>
<accession>A0A1C4EZX1</accession>
<protein>
    <submittedName>
        <fullName evidence="1">Uncharacterized protein</fullName>
    </submittedName>
</protein>
<evidence type="ECO:0000313" key="1">
    <source>
        <dbReference type="EMBL" id="SCC48965.1"/>
    </source>
</evidence>
<gene>
    <name evidence="1" type="ORF">BC05F1_04107</name>
</gene>